<accession>A0A2T2X2X2</accession>
<feature type="transmembrane region" description="Helical" evidence="6">
    <location>
        <begin position="204"/>
        <end position="228"/>
    </location>
</feature>
<feature type="transmembrane region" description="Helical" evidence="6">
    <location>
        <begin position="179"/>
        <end position="198"/>
    </location>
</feature>
<comment type="subcellular location">
    <subcellularLocation>
        <location evidence="1">Membrane</location>
        <topology evidence="1">Multi-pass membrane protein</topology>
    </subcellularLocation>
</comment>
<feature type="transmembrane region" description="Helical" evidence="6">
    <location>
        <begin position="62"/>
        <end position="81"/>
    </location>
</feature>
<evidence type="ECO:0000256" key="2">
    <source>
        <dbReference type="ARBA" id="ARBA00022692"/>
    </source>
</evidence>
<keyword evidence="2 6" id="KW-0812">Transmembrane</keyword>
<protein>
    <submittedName>
        <fullName evidence="8">Cytochrome C assembly protein</fullName>
    </submittedName>
</protein>
<reference evidence="8 9" key="1">
    <citation type="journal article" date="2014" name="BMC Genomics">
        <title>Comparison of environmental and isolate Sulfobacillus genomes reveals diverse carbon, sulfur, nitrogen, and hydrogen metabolisms.</title>
        <authorList>
            <person name="Justice N.B."/>
            <person name="Norman A."/>
            <person name="Brown C.T."/>
            <person name="Singh A."/>
            <person name="Thomas B.C."/>
            <person name="Banfield J.F."/>
        </authorList>
    </citation>
    <scope>NUCLEOTIDE SEQUENCE [LARGE SCALE GENOMIC DNA]</scope>
    <source>
        <strain evidence="8">AMDSBA1</strain>
    </source>
</reference>
<gene>
    <name evidence="8" type="ORF">C7B43_09220</name>
</gene>
<dbReference type="AlphaFoldDB" id="A0A2T2X2X2"/>
<keyword evidence="5 6" id="KW-0472">Membrane</keyword>
<evidence type="ECO:0000256" key="3">
    <source>
        <dbReference type="ARBA" id="ARBA00022748"/>
    </source>
</evidence>
<dbReference type="GO" id="GO:0017004">
    <property type="term" value="P:cytochrome complex assembly"/>
    <property type="evidence" value="ECO:0007669"/>
    <property type="project" value="UniProtKB-KW"/>
</dbReference>
<dbReference type="PANTHER" id="PTHR30071">
    <property type="entry name" value="HEME EXPORTER PROTEIN C"/>
    <property type="match status" value="1"/>
</dbReference>
<feature type="transmembrane region" description="Helical" evidence="6">
    <location>
        <begin position="240"/>
        <end position="263"/>
    </location>
</feature>
<feature type="transmembrane region" description="Helical" evidence="6">
    <location>
        <begin position="32"/>
        <end position="50"/>
    </location>
</feature>
<dbReference type="Pfam" id="PF01578">
    <property type="entry name" value="Cytochrom_C_asm"/>
    <property type="match status" value="1"/>
</dbReference>
<name>A0A2T2X2X2_9FIRM</name>
<feature type="transmembrane region" description="Helical" evidence="6">
    <location>
        <begin position="88"/>
        <end position="105"/>
    </location>
</feature>
<dbReference type="EMBL" id="PXYT01000018">
    <property type="protein sequence ID" value="PSR28853.1"/>
    <property type="molecule type" value="Genomic_DNA"/>
</dbReference>
<evidence type="ECO:0000256" key="6">
    <source>
        <dbReference type="SAM" id="Phobius"/>
    </source>
</evidence>
<evidence type="ECO:0000256" key="4">
    <source>
        <dbReference type="ARBA" id="ARBA00022989"/>
    </source>
</evidence>
<dbReference type="Proteomes" id="UP000242699">
    <property type="component" value="Unassembled WGS sequence"/>
</dbReference>
<dbReference type="GO" id="GO:0020037">
    <property type="term" value="F:heme binding"/>
    <property type="evidence" value="ECO:0007669"/>
    <property type="project" value="InterPro"/>
</dbReference>
<feature type="transmembrane region" description="Helical" evidence="6">
    <location>
        <begin position="6"/>
        <end position="25"/>
    </location>
</feature>
<feature type="domain" description="Cytochrome c assembly protein" evidence="7">
    <location>
        <begin position="63"/>
        <end position="264"/>
    </location>
</feature>
<dbReference type="InterPro" id="IPR045062">
    <property type="entry name" value="Cyt_c_biogenesis_CcsA/CcmC"/>
</dbReference>
<keyword evidence="3" id="KW-0201">Cytochrome c-type biogenesis</keyword>
<feature type="transmembrane region" description="Helical" evidence="6">
    <location>
        <begin position="125"/>
        <end position="148"/>
    </location>
</feature>
<dbReference type="GO" id="GO:0005886">
    <property type="term" value="C:plasma membrane"/>
    <property type="evidence" value="ECO:0007669"/>
    <property type="project" value="TreeGrafter"/>
</dbReference>
<sequence length="268" mass="30404">MGALLVAVTFLGYFSASIAYIAALYEDRWRKWGFGSVVVGLIAQSGWMIQKAVLLGTFPDGTLYDWIATFTWLSVIIFFLIQLFRPGLPVGGFLLPITTMIWLGSQSLSRRLVVPPHLHGTLLKIHIGTAIFAYVAFLLASVFSIMYTEKERELKRKRVRLFYYQLPSLETMDAMSARLILAGMVFFTVTLVSGILWAKQVFNVYWLWSAKDVWSAVVWLAYIAYLVLRAAGWRGHKAAIYAMSAFLLVVINLFVVGVFFHGFHFYNV</sequence>
<evidence type="ECO:0000313" key="9">
    <source>
        <dbReference type="Proteomes" id="UP000242699"/>
    </source>
</evidence>
<evidence type="ECO:0000259" key="7">
    <source>
        <dbReference type="Pfam" id="PF01578"/>
    </source>
</evidence>
<organism evidence="8 9">
    <name type="scientific">Sulfobacillus benefaciens</name>
    <dbReference type="NCBI Taxonomy" id="453960"/>
    <lineage>
        <taxon>Bacteria</taxon>
        <taxon>Bacillati</taxon>
        <taxon>Bacillota</taxon>
        <taxon>Clostridia</taxon>
        <taxon>Eubacteriales</taxon>
        <taxon>Clostridiales Family XVII. Incertae Sedis</taxon>
        <taxon>Sulfobacillus</taxon>
    </lineage>
</organism>
<evidence type="ECO:0000313" key="8">
    <source>
        <dbReference type="EMBL" id="PSR28853.1"/>
    </source>
</evidence>
<keyword evidence="4 6" id="KW-1133">Transmembrane helix</keyword>
<dbReference type="InterPro" id="IPR002541">
    <property type="entry name" value="Cyt_c_assembly"/>
</dbReference>
<evidence type="ECO:0000256" key="5">
    <source>
        <dbReference type="ARBA" id="ARBA00023136"/>
    </source>
</evidence>
<evidence type="ECO:0000256" key="1">
    <source>
        <dbReference type="ARBA" id="ARBA00004141"/>
    </source>
</evidence>
<proteinExistence type="predicted"/>
<comment type="caution">
    <text evidence="8">The sequence shown here is derived from an EMBL/GenBank/DDBJ whole genome shotgun (WGS) entry which is preliminary data.</text>
</comment>
<dbReference type="PANTHER" id="PTHR30071:SF1">
    <property type="entry name" value="CYTOCHROME B_B6 PROTEIN-RELATED"/>
    <property type="match status" value="1"/>
</dbReference>